<dbReference type="SMR" id="A0AAC8VFB7"/>
<dbReference type="Gene3D" id="1.10.510.10">
    <property type="entry name" value="Transferase(Phosphotransferase) domain 1"/>
    <property type="match status" value="1"/>
</dbReference>
<sequence>MPLFPGDNFHETLKKYPENAHEIVLAVALELQRIHNLGLQHGDIKFDNVIIEEKHGVFNAKFIDFGFAYRTPGEAIATSEVCPYFAPERTEVTKHQVGRYQVAKIVEADFSQDVYSFGYMLAYAHRYAVKMPQAFYDFISNAQNKVAALRPTLISFLQEYLQAQLGDRYAAIALENLEAYQAIRALGLDLAGTECALDNLLQFDLHCQRLGHLGLKERACIHKVLDNPWKFYGSYACLSGIYDEIQQAYEGIKAHIAAENWQPSVGVQFNQYQSQVMQAVFEFSMSEKSDLKALISQLAKYEAEFLSSSKIKENIPEFNEAICPRILGKVRAHTKNNQQDEAQHLFFNQQETGAGAAATAYMPR</sequence>
<protein>
    <submittedName>
        <fullName evidence="2">Lipopolysaccharide kinase family protein</fullName>
        <ecNumber evidence="2">2.7.11.-</ecNumber>
    </submittedName>
</protein>
<feature type="domain" description="Protein kinase" evidence="1">
    <location>
        <begin position="1"/>
        <end position="183"/>
    </location>
</feature>
<dbReference type="Pfam" id="PF00069">
    <property type="entry name" value="Pkinase"/>
    <property type="match status" value="1"/>
</dbReference>
<dbReference type="GO" id="GO:0005524">
    <property type="term" value="F:ATP binding"/>
    <property type="evidence" value="ECO:0007669"/>
    <property type="project" value="InterPro"/>
</dbReference>
<dbReference type="SUPFAM" id="SSF56112">
    <property type="entry name" value="Protein kinase-like (PK-like)"/>
    <property type="match status" value="1"/>
</dbReference>
<keyword evidence="2" id="KW-0808">Transferase</keyword>
<dbReference type="GO" id="GO:0004672">
    <property type="term" value="F:protein kinase activity"/>
    <property type="evidence" value="ECO:0007669"/>
    <property type="project" value="InterPro"/>
</dbReference>
<dbReference type="RefSeq" id="WP_017377599.1">
    <property type="nucleotide sequence ID" value="NZ_CP012508.1"/>
</dbReference>
<proteinExistence type="predicted"/>
<accession>A0AAC8VFB7</accession>
<dbReference type="InterPro" id="IPR011009">
    <property type="entry name" value="Kinase-like_dom_sf"/>
</dbReference>
<dbReference type="EMBL" id="CP012508">
    <property type="protein sequence ID" value="ALB21388.1"/>
    <property type="molecule type" value="Genomic_DNA"/>
</dbReference>
<dbReference type="InterPro" id="IPR000719">
    <property type="entry name" value="Prot_kinase_dom"/>
</dbReference>
<evidence type="ECO:0000313" key="2">
    <source>
        <dbReference type="EMBL" id="ALB21388.1"/>
    </source>
</evidence>
<keyword evidence="2" id="KW-0418">Kinase</keyword>
<name>A0AAC8VFB7_PISSA</name>
<dbReference type="AlphaFoldDB" id="A0AAC8VFB7"/>
<reference evidence="2 3" key="1">
    <citation type="journal article" date="2014" name="Genome Announc.">
        <title>Comparative Genome Analysis of Two Isolates of the Fish Pathogen Piscirickettsia salmonis from Different Hosts Reveals Major Differences in Virulence-Associated Secretion Systems.</title>
        <authorList>
            <person name="Bohle H."/>
            <person name="Henriquez P."/>
            <person name="Grothusen H."/>
            <person name="Navas E."/>
            <person name="Sandoval A."/>
            <person name="Bustamante F."/>
            <person name="Bustos P."/>
            <person name="Mancilla M."/>
        </authorList>
    </citation>
    <scope>NUCLEOTIDE SEQUENCE [LARGE SCALE GENOMIC DNA]</scope>
    <source>
        <strain evidence="3">B1-32597</strain>
    </source>
</reference>
<dbReference type="InterPro" id="IPR008271">
    <property type="entry name" value="Ser/Thr_kinase_AS"/>
</dbReference>
<dbReference type="PANTHER" id="PTHR24362:SF309">
    <property type="entry name" value="PROTEIN KINASE DOMAIN-CONTAINING PROTEIN"/>
    <property type="match status" value="1"/>
</dbReference>
<dbReference type="EC" id="2.7.11.-" evidence="2"/>
<evidence type="ECO:0000259" key="1">
    <source>
        <dbReference type="PROSITE" id="PS50011"/>
    </source>
</evidence>
<evidence type="ECO:0000313" key="3">
    <source>
        <dbReference type="Proteomes" id="UP000029558"/>
    </source>
</evidence>
<organism evidence="2 3">
    <name type="scientific">Piscirickettsia salmonis</name>
    <dbReference type="NCBI Taxonomy" id="1238"/>
    <lineage>
        <taxon>Bacteria</taxon>
        <taxon>Pseudomonadati</taxon>
        <taxon>Pseudomonadota</taxon>
        <taxon>Gammaproteobacteria</taxon>
        <taxon>Thiotrichales</taxon>
        <taxon>Piscirickettsiaceae</taxon>
        <taxon>Piscirickettsia</taxon>
    </lineage>
</organism>
<dbReference type="PROSITE" id="PS50011">
    <property type="entry name" value="PROTEIN_KINASE_DOM"/>
    <property type="match status" value="1"/>
</dbReference>
<dbReference type="PANTHER" id="PTHR24362">
    <property type="entry name" value="SERINE/THREONINE-PROTEIN KINASE NEK"/>
    <property type="match status" value="1"/>
</dbReference>
<gene>
    <name evidence="2" type="ORF">KU39_202</name>
</gene>
<dbReference type="Proteomes" id="UP000029558">
    <property type="component" value="Chromosome"/>
</dbReference>
<dbReference type="PROSITE" id="PS00108">
    <property type="entry name" value="PROTEIN_KINASE_ST"/>
    <property type="match status" value="1"/>
</dbReference>